<evidence type="ECO:0000313" key="3">
    <source>
        <dbReference type="Proteomes" id="UP001596004"/>
    </source>
</evidence>
<dbReference type="EMBL" id="JBHSFP010000026">
    <property type="protein sequence ID" value="MFC4534911.1"/>
    <property type="molecule type" value="Genomic_DNA"/>
</dbReference>
<sequence length="59" mass="5815">MDHKRADVKGATMPDDQRTTAPPEPASRPAAGAGGPAAAPGLIVLGGDPDAMCADGTCR</sequence>
<gene>
    <name evidence="2" type="ORF">ACFO60_29475</name>
</gene>
<reference evidence="3" key="1">
    <citation type="journal article" date="2019" name="Int. J. Syst. Evol. Microbiol.">
        <title>The Global Catalogue of Microorganisms (GCM) 10K type strain sequencing project: providing services to taxonomists for standard genome sequencing and annotation.</title>
        <authorList>
            <consortium name="The Broad Institute Genomics Platform"/>
            <consortium name="The Broad Institute Genome Sequencing Center for Infectious Disease"/>
            <person name="Wu L."/>
            <person name="Ma J."/>
        </authorList>
    </citation>
    <scope>NUCLEOTIDE SEQUENCE [LARGE SCALE GENOMIC DNA]</scope>
    <source>
        <strain evidence="3">CGMCC 4.7132</strain>
    </source>
</reference>
<feature type="region of interest" description="Disordered" evidence="1">
    <location>
        <begin position="1"/>
        <end position="42"/>
    </location>
</feature>
<proteinExistence type="predicted"/>
<dbReference type="Proteomes" id="UP001596004">
    <property type="component" value="Unassembled WGS sequence"/>
</dbReference>
<organism evidence="2 3">
    <name type="scientific">Sphaerisporangium dianthi</name>
    <dbReference type="NCBI Taxonomy" id="1436120"/>
    <lineage>
        <taxon>Bacteria</taxon>
        <taxon>Bacillati</taxon>
        <taxon>Actinomycetota</taxon>
        <taxon>Actinomycetes</taxon>
        <taxon>Streptosporangiales</taxon>
        <taxon>Streptosporangiaceae</taxon>
        <taxon>Sphaerisporangium</taxon>
    </lineage>
</organism>
<feature type="compositionally biased region" description="Low complexity" evidence="1">
    <location>
        <begin position="27"/>
        <end position="41"/>
    </location>
</feature>
<comment type="caution">
    <text evidence="2">The sequence shown here is derived from an EMBL/GenBank/DDBJ whole genome shotgun (WGS) entry which is preliminary data.</text>
</comment>
<dbReference type="RefSeq" id="WP_380846478.1">
    <property type="nucleotide sequence ID" value="NZ_JBHSFP010000026.1"/>
</dbReference>
<protein>
    <submittedName>
        <fullName evidence="2">Uncharacterized protein</fullName>
    </submittedName>
</protein>
<accession>A0ABV9CNP8</accession>
<evidence type="ECO:0000256" key="1">
    <source>
        <dbReference type="SAM" id="MobiDB-lite"/>
    </source>
</evidence>
<evidence type="ECO:0000313" key="2">
    <source>
        <dbReference type="EMBL" id="MFC4534911.1"/>
    </source>
</evidence>
<keyword evidence="3" id="KW-1185">Reference proteome</keyword>
<name>A0ABV9CNP8_9ACTN</name>